<reference evidence="2 3" key="1">
    <citation type="submission" date="2024-07" db="EMBL/GenBank/DDBJ databases">
        <title>Section-level genome sequencing and comparative genomics of Aspergillus sections Usti and Cavernicolus.</title>
        <authorList>
            <consortium name="Lawrence Berkeley National Laboratory"/>
            <person name="Nybo J.L."/>
            <person name="Vesth T.C."/>
            <person name="Theobald S."/>
            <person name="Frisvad J.C."/>
            <person name="Larsen T.O."/>
            <person name="Kjaerboelling I."/>
            <person name="Rothschild-Mancinelli K."/>
            <person name="Lyhne E.K."/>
            <person name="Kogle M.E."/>
            <person name="Barry K."/>
            <person name="Clum A."/>
            <person name="Na H."/>
            <person name="Ledsgaard L."/>
            <person name="Lin J."/>
            <person name="Lipzen A."/>
            <person name="Kuo A."/>
            <person name="Riley R."/>
            <person name="Mondo S."/>
            <person name="Labutti K."/>
            <person name="Haridas S."/>
            <person name="Pangalinan J."/>
            <person name="Salamov A.A."/>
            <person name="Simmons B.A."/>
            <person name="Magnuson J.K."/>
            <person name="Chen J."/>
            <person name="Drula E."/>
            <person name="Henrissat B."/>
            <person name="Wiebenga A."/>
            <person name="Lubbers R.J."/>
            <person name="Gomes A.C."/>
            <person name="Macurrencykelacurrency M.R."/>
            <person name="Stajich J."/>
            <person name="Grigoriev I.V."/>
            <person name="Mortensen U.H."/>
            <person name="De Vries R.P."/>
            <person name="Baker S.E."/>
            <person name="Andersen M.R."/>
        </authorList>
    </citation>
    <scope>NUCLEOTIDE SEQUENCE [LARGE SCALE GENOMIC DNA]</scope>
    <source>
        <strain evidence="2 3">CBS 449.75</strain>
    </source>
</reference>
<feature type="region of interest" description="Disordered" evidence="1">
    <location>
        <begin position="1"/>
        <end position="102"/>
    </location>
</feature>
<name>A0ABR4LJX3_9EURO</name>
<proteinExistence type="predicted"/>
<evidence type="ECO:0000313" key="3">
    <source>
        <dbReference type="Proteomes" id="UP001610432"/>
    </source>
</evidence>
<evidence type="ECO:0000313" key="2">
    <source>
        <dbReference type="EMBL" id="KAL2864776.1"/>
    </source>
</evidence>
<keyword evidence="3" id="KW-1185">Reference proteome</keyword>
<accession>A0ABR4LJX3</accession>
<dbReference type="GeneID" id="98144820"/>
<protein>
    <submittedName>
        <fullName evidence="2">Uncharacterized protein</fullName>
    </submittedName>
</protein>
<dbReference type="RefSeq" id="XP_070883755.1">
    <property type="nucleotide sequence ID" value="XM_071029748.1"/>
</dbReference>
<feature type="compositionally biased region" description="Polar residues" evidence="1">
    <location>
        <begin position="43"/>
        <end position="53"/>
    </location>
</feature>
<dbReference type="EMBL" id="JBFXLQ010000037">
    <property type="protein sequence ID" value="KAL2864776.1"/>
    <property type="molecule type" value="Genomic_DNA"/>
</dbReference>
<organism evidence="2 3">
    <name type="scientific">Aspergillus lucknowensis</name>
    <dbReference type="NCBI Taxonomy" id="176173"/>
    <lineage>
        <taxon>Eukaryota</taxon>
        <taxon>Fungi</taxon>
        <taxon>Dikarya</taxon>
        <taxon>Ascomycota</taxon>
        <taxon>Pezizomycotina</taxon>
        <taxon>Eurotiomycetes</taxon>
        <taxon>Eurotiomycetidae</taxon>
        <taxon>Eurotiales</taxon>
        <taxon>Aspergillaceae</taxon>
        <taxon>Aspergillus</taxon>
        <taxon>Aspergillus subgen. Nidulantes</taxon>
    </lineage>
</organism>
<comment type="caution">
    <text evidence="2">The sequence shown here is derived from an EMBL/GenBank/DDBJ whole genome shotgun (WGS) entry which is preliminary data.</text>
</comment>
<evidence type="ECO:0000256" key="1">
    <source>
        <dbReference type="SAM" id="MobiDB-lite"/>
    </source>
</evidence>
<gene>
    <name evidence="2" type="ORF">BJX67DRAFT_360277</name>
</gene>
<dbReference type="Proteomes" id="UP001610432">
    <property type="component" value="Unassembled WGS sequence"/>
</dbReference>
<feature type="compositionally biased region" description="Basic and acidic residues" evidence="1">
    <location>
        <begin position="31"/>
        <end position="42"/>
    </location>
</feature>
<sequence>MQSLREGLTPNVTDSSEHRIEIGVSSTDSQKASHADTRHENDQLSSTTPNCSPGTLLLVTAPMSSWASSTANPKPTQKTQPSRNSTTSLANNGKSVGAEEAA</sequence>
<feature type="compositionally biased region" description="Polar residues" evidence="1">
    <location>
        <begin position="62"/>
        <end position="94"/>
    </location>
</feature>